<feature type="domain" description="Extensin-like C-terminal" evidence="1">
    <location>
        <begin position="73"/>
        <end position="224"/>
    </location>
</feature>
<sequence>MRWIILGSFMIALASCGGRAPEPKQNDDLDGVRGFLKNAFATSSDEKSGAIVGGGLCGDPMLVGEVVGAVPDKGACGVENAVRLRQVGDVTLSQPATITCDTAKALRTWVETGVKPAIGKTGGGVSSLRVAAHYACRTRNHQPGAKISEHGKGKAIDISAINLADGSSITIQEGWRGKHSKKLRAMHKAACGPFGTVLGPDSDRFHQDHFHFDTASYRSGSYCR</sequence>
<evidence type="ECO:0000313" key="3">
    <source>
        <dbReference type="Proteomes" id="UP001210720"/>
    </source>
</evidence>
<dbReference type="InterPro" id="IPR009683">
    <property type="entry name" value="Extensin-like_C"/>
</dbReference>
<evidence type="ECO:0000313" key="2">
    <source>
        <dbReference type="EMBL" id="MDA7424922.1"/>
    </source>
</evidence>
<dbReference type="Pfam" id="PF06904">
    <property type="entry name" value="Extensin-like_C"/>
    <property type="match status" value="1"/>
</dbReference>
<dbReference type="RefSeq" id="WP_271432284.1">
    <property type="nucleotide sequence ID" value="NZ_JAQIOY010000003.1"/>
</dbReference>
<accession>A0ABT4XSP0</accession>
<comment type="caution">
    <text evidence="2">The sequence shown here is derived from an EMBL/GenBank/DDBJ whole genome shotgun (WGS) entry which is preliminary data.</text>
</comment>
<organism evidence="2 3">
    <name type="scientific">Thalassococcus lentus</name>
    <dbReference type="NCBI Taxonomy" id="1210524"/>
    <lineage>
        <taxon>Bacteria</taxon>
        <taxon>Pseudomonadati</taxon>
        <taxon>Pseudomonadota</taxon>
        <taxon>Alphaproteobacteria</taxon>
        <taxon>Rhodobacterales</taxon>
        <taxon>Roseobacteraceae</taxon>
        <taxon>Thalassococcus</taxon>
    </lineage>
</organism>
<name>A0ABT4XSP0_9RHOB</name>
<dbReference type="EMBL" id="JAQIOY010000003">
    <property type="protein sequence ID" value="MDA7424922.1"/>
    <property type="molecule type" value="Genomic_DNA"/>
</dbReference>
<dbReference type="PROSITE" id="PS51257">
    <property type="entry name" value="PROKAR_LIPOPROTEIN"/>
    <property type="match status" value="1"/>
</dbReference>
<proteinExistence type="predicted"/>
<dbReference type="Proteomes" id="UP001210720">
    <property type="component" value="Unassembled WGS sequence"/>
</dbReference>
<reference evidence="2 3" key="1">
    <citation type="submission" date="2023-01" db="EMBL/GenBank/DDBJ databases">
        <title>Thalassococcus onchidii sp. nov., isolated from a marine invertebrate from the South China Sea.</title>
        <authorList>
            <person name="Xu S."/>
            <person name="Liu Z."/>
            <person name="Xu Y."/>
        </authorList>
    </citation>
    <scope>NUCLEOTIDE SEQUENCE [LARGE SCALE GENOMIC DNA]</scope>
    <source>
        <strain evidence="2 3">KCTC 32084</strain>
    </source>
</reference>
<protein>
    <submittedName>
        <fullName evidence="2">Extensin family protein</fullName>
    </submittedName>
</protein>
<evidence type="ECO:0000259" key="1">
    <source>
        <dbReference type="Pfam" id="PF06904"/>
    </source>
</evidence>
<keyword evidence="3" id="KW-1185">Reference proteome</keyword>
<gene>
    <name evidence="2" type="ORF">PFY00_09305</name>
</gene>